<protein>
    <recommendedName>
        <fullName evidence="6 18">Adenine DNA glycosylase</fullName>
        <ecNumber evidence="5 18">3.2.2.31</ecNumber>
    </recommendedName>
</protein>
<evidence type="ECO:0000256" key="17">
    <source>
        <dbReference type="ARBA" id="ARBA00058024"/>
    </source>
</evidence>
<evidence type="ECO:0000256" key="13">
    <source>
        <dbReference type="ARBA" id="ARBA00023128"/>
    </source>
</evidence>
<dbReference type="GO" id="GO:0032357">
    <property type="term" value="F:oxidized purine DNA binding"/>
    <property type="evidence" value="ECO:0007669"/>
    <property type="project" value="TreeGrafter"/>
</dbReference>
<keyword evidence="14" id="KW-0234">DNA repair</keyword>
<dbReference type="GO" id="GO:0046872">
    <property type="term" value="F:metal ion binding"/>
    <property type="evidence" value="ECO:0007669"/>
    <property type="project" value="UniProtKB-UniRule"/>
</dbReference>
<dbReference type="InterPro" id="IPR044298">
    <property type="entry name" value="MIG/MutY"/>
</dbReference>
<dbReference type="GO" id="GO:0006284">
    <property type="term" value="P:base-excision repair"/>
    <property type="evidence" value="ECO:0007669"/>
    <property type="project" value="UniProtKB-UniRule"/>
</dbReference>
<dbReference type="InterPro" id="IPR029119">
    <property type="entry name" value="MutY_C"/>
</dbReference>
<comment type="similarity">
    <text evidence="4 18">Belongs to the Nth/MutY family.</text>
</comment>
<dbReference type="GO" id="GO:0034039">
    <property type="term" value="F:8-oxo-7,8-dihydroguanine DNA N-glycosylase activity"/>
    <property type="evidence" value="ECO:0007669"/>
    <property type="project" value="TreeGrafter"/>
</dbReference>
<dbReference type="GO" id="GO:0035485">
    <property type="term" value="F:adenine/guanine mispair binding"/>
    <property type="evidence" value="ECO:0007669"/>
    <property type="project" value="TreeGrafter"/>
</dbReference>
<dbReference type="GO" id="GO:0005634">
    <property type="term" value="C:nucleus"/>
    <property type="evidence" value="ECO:0007669"/>
    <property type="project" value="UniProtKB-SubCell"/>
</dbReference>
<dbReference type="FunFam" id="1.10.1670.10:FF:000002">
    <property type="entry name" value="Adenine DNA glycosylase"/>
    <property type="match status" value="1"/>
</dbReference>
<comment type="function">
    <text evidence="17">Involved in oxidative DNA damage repair. Initiates repair of A*oxoG to C*G by removing the inappropriately paired adenine base from the DNA backbone. Possesses both adenine and 2-OH-A DNA glycosylase activities.</text>
</comment>
<dbReference type="CDD" id="cd03431">
    <property type="entry name" value="NUDIX_DNA_Glycosylase_C-MutY"/>
    <property type="match status" value="1"/>
</dbReference>
<dbReference type="InterPro" id="IPR023170">
    <property type="entry name" value="HhH_base_excis_C"/>
</dbReference>
<comment type="cofactor">
    <cofactor evidence="18">
        <name>[4Fe-4S] cluster</name>
        <dbReference type="ChEBI" id="CHEBI:49883"/>
    </cofactor>
    <text evidence="18">Binds 1 [4Fe-4S] cluster.</text>
</comment>
<feature type="region of interest" description="Disordered" evidence="19">
    <location>
        <begin position="27"/>
        <end position="67"/>
    </location>
</feature>
<evidence type="ECO:0000256" key="7">
    <source>
        <dbReference type="ARBA" id="ARBA00022485"/>
    </source>
</evidence>
<feature type="region of interest" description="Disordered" evidence="19">
    <location>
        <begin position="533"/>
        <end position="566"/>
    </location>
</feature>
<evidence type="ECO:0000256" key="19">
    <source>
        <dbReference type="SAM" id="MobiDB-lite"/>
    </source>
</evidence>
<dbReference type="GO" id="GO:0005739">
    <property type="term" value="C:mitochondrion"/>
    <property type="evidence" value="ECO:0007669"/>
    <property type="project" value="UniProtKB-SubCell"/>
</dbReference>
<dbReference type="FunFam" id="1.10.340.30:FF:000002">
    <property type="entry name" value="Adenine DNA glycosylase"/>
    <property type="match status" value="1"/>
</dbReference>
<dbReference type="InterPro" id="IPR015797">
    <property type="entry name" value="NUDIX_hydrolase-like_dom_sf"/>
</dbReference>
<accession>A0A8B7Y678</accession>
<evidence type="ECO:0000256" key="15">
    <source>
        <dbReference type="ARBA" id="ARBA00023242"/>
    </source>
</evidence>
<dbReference type="Proteomes" id="UP000694845">
    <property type="component" value="Unplaced"/>
</dbReference>
<evidence type="ECO:0000256" key="8">
    <source>
        <dbReference type="ARBA" id="ARBA00022723"/>
    </source>
</evidence>
<evidence type="ECO:0000256" key="6">
    <source>
        <dbReference type="ARBA" id="ARBA00022023"/>
    </source>
</evidence>
<comment type="function">
    <text evidence="18">Adenine glycosylase active on G-A mispairs.</text>
</comment>
<evidence type="ECO:0000256" key="10">
    <source>
        <dbReference type="ARBA" id="ARBA00022801"/>
    </source>
</evidence>
<dbReference type="PANTHER" id="PTHR42944:SF1">
    <property type="entry name" value="ADENINE DNA GLYCOSYLASE"/>
    <property type="match status" value="1"/>
</dbReference>
<evidence type="ECO:0000256" key="2">
    <source>
        <dbReference type="ARBA" id="ARBA00004123"/>
    </source>
</evidence>
<dbReference type="Gene3D" id="1.10.1670.10">
    <property type="entry name" value="Helix-hairpin-Helix base-excision DNA repair enzymes (C-terminal)"/>
    <property type="match status" value="1"/>
</dbReference>
<evidence type="ECO:0000259" key="20">
    <source>
        <dbReference type="SMART" id="SM00478"/>
    </source>
</evidence>
<evidence type="ECO:0000256" key="1">
    <source>
        <dbReference type="ARBA" id="ARBA00000843"/>
    </source>
</evidence>
<dbReference type="RefSeq" id="XP_022087850.1">
    <property type="nucleotide sequence ID" value="XM_022232158.1"/>
</dbReference>
<comment type="catalytic activity">
    <reaction evidence="1 18">
        <text>Hydrolyzes free adenine bases from 7,8-dihydro-8-oxoguanine:adenine mismatched double-stranded DNA, leaving an apurinic site.</text>
        <dbReference type="EC" id="3.2.2.31"/>
    </reaction>
</comment>
<organism evidence="21 22">
    <name type="scientific">Acanthaster planci</name>
    <name type="common">Crown-of-thorns starfish</name>
    <dbReference type="NCBI Taxonomy" id="133434"/>
    <lineage>
        <taxon>Eukaryota</taxon>
        <taxon>Metazoa</taxon>
        <taxon>Echinodermata</taxon>
        <taxon>Eleutherozoa</taxon>
        <taxon>Asterozoa</taxon>
        <taxon>Asteroidea</taxon>
        <taxon>Valvatacea</taxon>
        <taxon>Valvatida</taxon>
        <taxon>Acanthasteridae</taxon>
        <taxon>Acanthaster</taxon>
    </lineage>
</organism>
<dbReference type="Pfam" id="PF14815">
    <property type="entry name" value="NUDIX_4"/>
    <property type="match status" value="1"/>
</dbReference>
<dbReference type="InterPro" id="IPR003265">
    <property type="entry name" value="HhH-GPD_domain"/>
</dbReference>
<keyword evidence="7" id="KW-0004">4Fe-4S</keyword>
<evidence type="ECO:0000256" key="4">
    <source>
        <dbReference type="ARBA" id="ARBA00008343"/>
    </source>
</evidence>
<evidence type="ECO:0000256" key="18">
    <source>
        <dbReference type="RuleBase" id="RU365096"/>
    </source>
</evidence>
<sequence>MIGRFRVNIAHCNLRFGVHYIRQKMKRKSTRSSAVSQRKESSNSECNSSAGEDEKTGLEDDGDFLPDGKSLRKKRKVCTDSCAEGDHTPPNPFHFFTEEKDITQFRRDLLKWYDANKRDLPWRKWADHEDPNQRAYAVWVSEIMLQQTQVATVIDYYNRWLAKWPTLEDLAISATPEEVNEMWAGLGYYSRGRRLYEGAKKVMKDLSGTMPMTAESLLKQLPGVGRYTAGAIASIAFKEPTGVVDGNVIRVFCRTRSIGADSTSQTVLSAIWSLANTLVDRERPGDFNQALMELGATVCTPKAPSCAKCPVSHLCRAFQHEENVKRVVKERLEENFIGKGPAKSCSLPDIECAADNCQLCIPASDDWDLNQGVMNFPRKPRKKPPRQEQTAVCIIQKKYKDDVSSEYLLVQRPEKGLLAGLWEFPSVRMEDHWSVSERVKAIDAFLTKDLGMNMNEKRDRRTIGEVVHVFSHIEQTYCVETFGIKESDVTLQTTGATRPCRWLSAEDFRTAAVSTAMKKCFNAYQTSIHPPKVNPKKIKFDSSGSGDSKKQSALDAFFKPVPKKKR</sequence>
<dbReference type="SMART" id="SM00525">
    <property type="entry name" value="FES"/>
    <property type="match status" value="1"/>
</dbReference>
<keyword evidence="12" id="KW-0411">Iron-sulfur</keyword>
<dbReference type="EC" id="3.2.2.31" evidence="5 18"/>
<dbReference type="Gene3D" id="3.90.79.10">
    <property type="entry name" value="Nucleoside Triphosphate Pyrophosphohydrolase"/>
    <property type="match status" value="1"/>
</dbReference>
<dbReference type="Gene3D" id="1.10.340.30">
    <property type="entry name" value="Hypothetical protein, domain 2"/>
    <property type="match status" value="1"/>
</dbReference>
<dbReference type="SUPFAM" id="SSF48150">
    <property type="entry name" value="DNA-glycosylase"/>
    <property type="match status" value="1"/>
</dbReference>
<evidence type="ECO:0000256" key="5">
    <source>
        <dbReference type="ARBA" id="ARBA00012045"/>
    </source>
</evidence>
<dbReference type="PROSITE" id="PS01155">
    <property type="entry name" value="ENDONUCLEASE_III_2"/>
    <property type="match status" value="1"/>
</dbReference>
<dbReference type="SMART" id="SM00478">
    <property type="entry name" value="ENDO3c"/>
    <property type="match status" value="1"/>
</dbReference>
<dbReference type="OrthoDB" id="10248838at2759"/>
<reference evidence="22" key="1">
    <citation type="submission" date="2025-08" db="UniProtKB">
        <authorList>
            <consortium name="RefSeq"/>
        </authorList>
    </citation>
    <scope>IDENTIFICATION</scope>
</reference>
<dbReference type="PANTHER" id="PTHR42944">
    <property type="entry name" value="ADENINE DNA GLYCOSYLASE"/>
    <property type="match status" value="1"/>
</dbReference>
<dbReference type="GO" id="GO:0000701">
    <property type="term" value="F:purine-specific mismatch base pair DNA N-glycosylase activity"/>
    <property type="evidence" value="ECO:0007669"/>
    <property type="project" value="UniProtKB-EC"/>
</dbReference>
<evidence type="ECO:0000256" key="12">
    <source>
        <dbReference type="ARBA" id="ARBA00023014"/>
    </source>
</evidence>
<keyword evidence="16 18" id="KW-0326">Glycosidase</keyword>
<dbReference type="OMA" id="CRPGDFN"/>
<dbReference type="InterPro" id="IPR004036">
    <property type="entry name" value="Endonuclease-III-like_CS2"/>
</dbReference>
<dbReference type="GO" id="GO:0051539">
    <property type="term" value="F:4 iron, 4 sulfur cluster binding"/>
    <property type="evidence" value="ECO:0007669"/>
    <property type="project" value="UniProtKB-UniRule"/>
</dbReference>
<name>A0A8B7Y678_ACAPL</name>
<comment type="subcellular location">
    <subcellularLocation>
        <location evidence="3">Mitochondrion</location>
    </subcellularLocation>
    <subcellularLocation>
        <location evidence="2">Nucleus</location>
    </subcellularLocation>
</comment>
<evidence type="ECO:0000313" key="21">
    <source>
        <dbReference type="Proteomes" id="UP000694845"/>
    </source>
</evidence>
<evidence type="ECO:0000256" key="9">
    <source>
        <dbReference type="ARBA" id="ARBA00022763"/>
    </source>
</evidence>
<dbReference type="CDD" id="cd00056">
    <property type="entry name" value="ENDO3c"/>
    <property type="match status" value="1"/>
</dbReference>
<dbReference type="FunFam" id="3.90.79.10:FF:000026">
    <property type="entry name" value="Adenine DNA glycosylase"/>
    <property type="match status" value="1"/>
</dbReference>
<keyword evidence="15" id="KW-0539">Nucleus</keyword>
<keyword evidence="9 18" id="KW-0227">DNA damage</keyword>
<gene>
    <name evidence="22" type="primary">LOC110977746</name>
</gene>
<dbReference type="GO" id="GO:0006298">
    <property type="term" value="P:mismatch repair"/>
    <property type="evidence" value="ECO:0007669"/>
    <property type="project" value="TreeGrafter"/>
</dbReference>
<dbReference type="GeneID" id="110977746"/>
<evidence type="ECO:0000313" key="22">
    <source>
        <dbReference type="RefSeq" id="XP_022087850.1"/>
    </source>
</evidence>
<keyword evidence="8" id="KW-0479">Metal-binding</keyword>
<proteinExistence type="inferred from homology"/>
<dbReference type="AlphaFoldDB" id="A0A8B7Y678"/>
<keyword evidence="10" id="KW-0378">Hydrolase</keyword>
<dbReference type="SUPFAM" id="SSF55811">
    <property type="entry name" value="Nudix"/>
    <property type="match status" value="1"/>
</dbReference>
<evidence type="ECO:0000256" key="3">
    <source>
        <dbReference type="ARBA" id="ARBA00004173"/>
    </source>
</evidence>
<dbReference type="KEGG" id="aplc:110977746"/>
<keyword evidence="11 18" id="KW-0408">Iron</keyword>
<dbReference type="InterPro" id="IPR003651">
    <property type="entry name" value="Endonuclease3_FeS-loop_motif"/>
</dbReference>
<feature type="domain" description="HhH-GPD" evidence="20">
    <location>
        <begin position="144"/>
        <end position="297"/>
    </location>
</feature>
<keyword evidence="21" id="KW-1185">Reference proteome</keyword>
<evidence type="ECO:0000256" key="11">
    <source>
        <dbReference type="ARBA" id="ARBA00023004"/>
    </source>
</evidence>
<evidence type="ECO:0000256" key="14">
    <source>
        <dbReference type="ARBA" id="ARBA00023204"/>
    </source>
</evidence>
<keyword evidence="13" id="KW-0496">Mitochondrion</keyword>
<evidence type="ECO:0000256" key="16">
    <source>
        <dbReference type="ARBA" id="ARBA00023295"/>
    </source>
</evidence>
<dbReference type="Pfam" id="PF00730">
    <property type="entry name" value="HhH-GPD"/>
    <property type="match status" value="1"/>
</dbReference>
<dbReference type="InterPro" id="IPR011257">
    <property type="entry name" value="DNA_glycosylase"/>
</dbReference>